<name>A0AAN7H7G7_9PEZI</name>
<evidence type="ECO:0000256" key="2">
    <source>
        <dbReference type="ARBA" id="ARBA00023015"/>
    </source>
</evidence>
<feature type="domain" description="Zn(2)-C6 fungal-type" evidence="7">
    <location>
        <begin position="26"/>
        <end position="56"/>
    </location>
</feature>
<evidence type="ECO:0000256" key="3">
    <source>
        <dbReference type="ARBA" id="ARBA00023125"/>
    </source>
</evidence>
<dbReference type="GO" id="GO:0008270">
    <property type="term" value="F:zinc ion binding"/>
    <property type="evidence" value="ECO:0007669"/>
    <property type="project" value="InterPro"/>
</dbReference>
<dbReference type="Gene3D" id="4.10.240.10">
    <property type="entry name" value="Zn(2)-C6 fungal-type DNA-binding domain"/>
    <property type="match status" value="1"/>
</dbReference>
<keyword evidence="2" id="KW-0805">Transcription regulation</keyword>
<dbReference type="Proteomes" id="UP001303760">
    <property type="component" value="Unassembled WGS sequence"/>
</dbReference>
<evidence type="ECO:0000256" key="1">
    <source>
        <dbReference type="ARBA" id="ARBA00022723"/>
    </source>
</evidence>
<dbReference type="CDD" id="cd00067">
    <property type="entry name" value="GAL4"/>
    <property type="match status" value="1"/>
</dbReference>
<keyword evidence="1" id="KW-0479">Metal-binding</keyword>
<evidence type="ECO:0000313" key="9">
    <source>
        <dbReference type="Proteomes" id="UP001303760"/>
    </source>
</evidence>
<reference evidence="8" key="2">
    <citation type="submission" date="2023-05" db="EMBL/GenBank/DDBJ databases">
        <authorList>
            <consortium name="Lawrence Berkeley National Laboratory"/>
            <person name="Steindorff A."/>
            <person name="Hensen N."/>
            <person name="Bonometti L."/>
            <person name="Westerberg I."/>
            <person name="Brannstrom I.O."/>
            <person name="Guillou S."/>
            <person name="Cros-Aarteil S."/>
            <person name="Calhoun S."/>
            <person name="Haridas S."/>
            <person name="Kuo A."/>
            <person name="Mondo S."/>
            <person name="Pangilinan J."/>
            <person name="Riley R."/>
            <person name="Labutti K."/>
            <person name="Andreopoulos B."/>
            <person name="Lipzen A."/>
            <person name="Chen C."/>
            <person name="Yanf M."/>
            <person name="Daum C."/>
            <person name="Ng V."/>
            <person name="Clum A."/>
            <person name="Ohm R."/>
            <person name="Martin F."/>
            <person name="Silar P."/>
            <person name="Natvig D."/>
            <person name="Lalanne C."/>
            <person name="Gautier V."/>
            <person name="Ament-Velasquez S.L."/>
            <person name="Kruys A."/>
            <person name="Hutchinson M.I."/>
            <person name="Powell A.J."/>
            <person name="Barry K."/>
            <person name="Miller A.N."/>
            <person name="Grigoriev I.V."/>
            <person name="Debuchy R."/>
            <person name="Gladieux P."/>
            <person name="Thoren M.H."/>
            <person name="Johannesson H."/>
        </authorList>
    </citation>
    <scope>NUCLEOTIDE SEQUENCE</scope>
    <source>
        <strain evidence="8">CBS 532.94</strain>
    </source>
</reference>
<keyword evidence="4" id="KW-0804">Transcription</keyword>
<keyword evidence="9" id="KW-1185">Reference proteome</keyword>
<dbReference type="GO" id="GO:0045122">
    <property type="term" value="P:aflatoxin biosynthetic process"/>
    <property type="evidence" value="ECO:0007669"/>
    <property type="project" value="InterPro"/>
</dbReference>
<evidence type="ECO:0000313" key="8">
    <source>
        <dbReference type="EMBL" id="KAK4234122.1"/>
    </source>
</evidence>
<dbReference type="InterPro" id="IPR036864">
    <property type="entry name" value="Zn2-C6_fun-type_DNA-bd_sf"/>
</dbReference>
<protein>
    <submittedName>
        <fullName evidence="8">Aflatoxin regulatory protein-domain-containing protein</fullName>
    </submittedName>
</protein>
<feature type="region of interest" description="Disordered" evidence="6">
    <location>
        <begin position="212"/>
        <end position="235"/>
    </location>
</feature>
<proteinExistence type="predicted"/>
<reference evidence="8" key="1">
    <citation type="journal article" date="2023" name="Mol. Phylogenet. Evol.">
        <title>Genome-scale phylogeny and comparative genomics of the fungal order Sordariales.</title>
        <authorList>
            <person name="Hensen N."/>
            <person name="Bonometti L."/>
            <person name="Westerberg I."/>
            <person name="Brannstrom I.O."/>
            <person name="Guillou S."/>
            <person name="Cros-Aarteil S."/>
            <person name="Calhoun S."/>
            <person name="Haridas S."/>
            <person name="Kuo A."/>
            <person name="Mondo S."/>
            <person name="Pangilinan J."/>
            <person name="Riley R."/>
            <person name="LaButti K."/>
            <person name="Andreopoulos B."/>
            <person name="Lipzen A."/>
            <person name="Chen C."/>
            <person name="Yan M."/>
            <person name="Daum C."/>
            <person name="Ng V."/>
            <person name="Clum A."/>
            <person name="Steindorff A."/>
            <person name="Ohm R.A."/>
            <person name="Martin F."/>
            <person name="Silar P."/>
            <person name="Natvig D.O."/>
            <person name="Lalanne C."/>
            <person name="Gautier V."/>
            <person name="Ament-Velasquez S.L."/>
            <person name="Kruys A."/>
            <person name="Hutchinson M.I."/>
            <person name="Powell A.J."/>
            <person name="Barry K."/>
            <person name="Miller A.N."/>
            <person name="Grigoriev I.V."/>
            <person name="Debuchy R."/>
            <person name="Gladieux P."/>
            <person name="Hiltunen Thoren M."/>
            <person name="Johannesson H."/>
        </authorList>
    </citation>
    <scope>NUCLEOTIDE SEQUENCE</scope>
    <source>
        <strain evidence="8">CBS 532.94</strain>
    </source>
</reference>
<dbReference type="SUPFAM" id="SSF57701">
    <property type="entry name" value="Zn2/Cys6 DNA-binding domain"/>
    <property type="match status" value="1"/>
</dbReference>
<dbReference type="Pfam" id="PF00172">
    <property type="entry name" value="Zn_clus"/>
    <property type="match status" value="1"/>
</dbReference>
<gene>
    <name evidence="8" type="ORF">C8A03DRAFT_38122</name>
</gene>
<dbReference type="SMART" id="SM00066">
    <property type="entry name" value="GAL4"/>
    <property type="match status" value="1"/>
</dbReference>
<sequence>MAAPQSPRTPPTPSYAAGVAQKLRDSCHNCASSKVKCPREKPACSRCVKRNITCEYVATKRGGRRHDGPVGLNNNSNGTTATLNASDALSQLLPTISTWLASNPAAFGTVYLPTPSSVAPSPRATTSVGIPNLVPNLPSPLDSSLFAIPETRTDGLDDFFSSLFSSPIPDSSTADILSDTLVSSSSTVLNSTDSSTSDGTVTAIDPALGPILGDGLSQHTTPSNLRSPPPNTNGHPTRACDFQGPDSSAYSCLVRALGLMKQLFPLPSGACTTSGTPGGEEPGSLPTIQTALARNKETVKEVSAMLRCPCSQDGHVLAIMCHIVFKVLSWYAVVAGGRRSLRPASPGSNGDGDGDGNGNGNGIANLNGADDHRKREGWSVYDSGPLPSPSRLSSSSYTEKVRQLEGPAVIGSYYLDGEDSQRMIAQLVLSELHHVQRLVNQLSVKLTAQAAQTSNGGGDRAVPGAALQSGEAEAMVPFPGAILDLLATELRKRLKALSIQIVEGLRNG</sequence>
<feature type="compositionally biased region" description="Low complexity" evidence="6">
    <location>
        <begin position="383"/>
        <end position="396"/>
    </location>
</feature>
<dbReference type="PRINTS" id="PR00755">
    <property type="entry name" value="AFLATOXINBRP"/>
</dbReference>
<dbReference type="InterPro" id="IPR001138">
    <property type="entry name" value="Zn2Cys6_DnaBD"/>
</dbReference>
<dbReference type="EMBL" id="MU860414">
    <property type="protein sequence ID" value="KAK4234122.1"/>
    <property type="molecule type" value="Genomic_DNA"/>
</dbReference>
<dbReference type="InterPro" id="IPR013700">
    <property type="entry name" value="AflR"/>
</dbReference>
<dbReference type="PROSITE" id="PS00463">
    <property type="entry name" value="ZN2_CY6_FUNGAL_1"/>
    <property type="match status" value="1"/>
</dbReference>
<accession>A0AAN7H7G7</accession>
<dbReference type="GO" id="GO:0003677">
    <property type="term" value="F:DNA binding"/>
    <property type="evidence" value="ECO:0007669"/>
    <property type="project" value="UniProtKB-KW"/>
</dbReference>
<keyword evidence="5" id="KW-0539">Nucleus</keyword>
<dbReference type="InterPro" id="IPR050675">
    <property type="entry name" value="OAF3"/>
</dbReference>
<dbReference type="Pfam" id="PF08493">
    <property type="entry name" value="AflR"/>
    <property type="match status" value="1"/>
</dbReference>
<dbReference type="GO" id="GO:0000981">
    <property type="term" value="F:DNA-binding transcription factor activity, RNA polymerase II-specific"/>
    <property type="evidence" value="ECO:0007669"/>
    <property type="project" value="InterPro"/>
</dbReference>
<evidence type="ECO:0000256" key="4">
    <source>
        <dbReference type="ARBA" id="ARBA00023163"/>
    </source>
</evidence>
<organism evidence="8 9">
    <name type="scientific">Achaetomium macrosporum</name>
    <dbReference type="NCBI Taxonomy" id="79813"/>
    <lineage>
        <taxon>Eukaryota</taxon>
        <taxon>Fungi</taxon>
        <taxon>Dikarya</taxon>
        <taxon>Ascomycota</taxon>
        <taxon>Pezizomycotina</taxon>
        <taxon>Sordariomycetes</taxon>
        <taxon>Sordariomycetidae</taxon>
        <taxon>Sordariales</taxon>
        <taxon>Chaetomiaceae</taxon>
        <taxon>Achaetomium</taxon>
    </lineage>
</organism>
<dbReference type="GO" id="GO:0005634">
    <property type="term" value="C:nucleus"/>
    <property type="evidence" value="ECO:0007669"/>
    <property type="project" value="InterPro"/>
</dbReference>
<dbReference type="PANTHER" id="PTHR31069:SF31">
    <property type="entry name" value="MONODICTYPHENONE CLUSTER TRANSCRIPTION FACTOR-RELATED"/>
    <property type="match status" value="1"/>
</dbReference>
<dbReference type="AlphaFoldDB" id="A0AAN7H7G7"/>
<keyword evidence="3" id="KW-0238">DNA-binding</keyword>
<comment type="caution">
    <text evidence="8">The sequence shown here is derived from an EMBL/GenBank/DDBJ whole genome shotgun (WGS) entry which is preliminary data.</text>
</comment>
<evidence type="ECO:0000259" key="7">
    <source>
        <dbReference type="PROSITE" id="PS50048"/>
    </source>
</evidence>
<evidence type="ECO:0000256" key="5">
    <source>
        <dbReference type="ARBA" id="ARBA00023242"/>
    </source>
</evidence>
<evidence type="ECO:0000256" key="6">
    <source>
        <dbReference type="SAM" id="MobiDB-lite"/>
    </source>
</evidence>
<feature type="region of interest" description="Disordered" evidence="6">
    <location>
        <begin position="342"/>
        <end position="399"/>
    </location>
</feature>
<dbReference type="PANTHER" id="PTHR31069">
    <property type="entry name" value="OLEATE-ACTIVATED TRANSCRIPTION FACTOR 1-RELATED"/>
    <property type="match status" value="1"/>
</dbReference>
<dbReference type="PROSITE" id="PS50048">
    <property type="entry name" value="ZN2_CY6_FUNGAL_2"/>
    <property type="match status" value="1"/>
</dbReference>
<feature type="compositionally biased region" description="Gly residues" evidence="6">
    <location>
        <begin position="349"/>
        <end position="361"/>
    </location>
</feature>
<feature type="compositionally biased region" description="Polar residues" evidence="6">
    <location>
        <begin position="217"/>
        <end position="226"/>
    </location>
</feature>